<feature type="region of interest" description="Disordered" evidence="1">
    <location>
        <begin position="1"/>
        <end position="23"/>
    </location>
</feature>
<feature type="compositionally biased region" description="Polar residues" evidence="1">
    <location>
        <begin position="418"/>
        <end position="435"/>
    </location>
</feature>
<evidence type="ECO:0000256" key="1">
    <source>
        <dbReference type="SAM" id="MobiDB-lite"/>
    </source>
</evidence>
<dbReference type="PANTHER" id="PTHR36034">
    <property type="entry name" value="EXPRESSED PROTEIN"/>
    <property type="match status" value="1"/>
</dbReference>
<evidence type="ECO:0000313" key="2">
    <source>
        <dbReference type="EMBL" id="KAK4779678.1"/>
    </source>
</evidence>
<protein>
    <submittedName>
        <fullName evidence="2">Uncharacterized protein</fullName>
    </submittedName>
</protein>
<accession>A0AAN7LB84</accession>
<dbReference type="PANTHER" id="PTHR36034:SF2">
    <property type="entry name" value="EXPRESSED PROTEIN"/>
    <property type="match status" value="1"/>
</dbReference>
<feature type="compositionally biased region" description="Polar residues" evidence="1">
    <location>
        <begin position="751"/>
        <end position="760"/>
    </location>
</feature>
<comment type="caution">
    <text evidence="2">The sequence shown here is derived from an EMBL/GenBank/DDBJ whole genome shotgun (WGS) entry which is preliminary data.</text>
</comment>
<name>A0AAN7LB84_9MYRT</name>
<feature type="compositionally biased region" description="Basic and acidic residues" evidence="1">
    <location>
        <begin position="175"/>
        <end position="199"/>
    </location>
</feature>
<proteinExistence type="predicted"/>
<dbReference type="AlphaFoldDB" id="A0AAN7LB84"/>
<feature type="region of interest" description="Disordered" evidence="1">
    <location>
        <begin position="152"/>
        <end position="205"/>
    </location>
</feature>
<evidence type="ECO:0000313" key="3">
    <source>
        <dbReference type="Proteomes" id="UP001345219"/>
    </source>
</evidence>
<reference evidence="2 3" key="1">
    <citation type="journal article" date="2023" name="Hortic Res">
        <title>Pangenome of water caltrop reveals structural variations and asymmetric subgenome divergence after allopolyploidization.</title>
        <authorList>
            <person name="Zhang X."/>
            <person name="Chen Y."/>
            <person name="Wang L."/>
            <person name="Yuan Y."/>
            <person name="Fang M."/>
            <person name="Shi L."/>
            <person name="Lu R."/>
            <person name="Comes H.P."/>
            <person name="Ma Y."/>
            <person name="Chen Y."/>
            <person name="Huang G."/>
            <person name="Zhou Y."/>
            <person name="Zheng Z."/>
            <person name="Qiu Y."/>
        </authorList>
    </citation>
    <scope>NUCLEOTIDE SEQUENCE [LARGE SCALE GENOMIC DNA]</scope>
    <source>
        <tissue evidence="2">Roots</tissue>
    </source>
</reference>
<feature type="region of interest" description="Disordered" evidence="1">
    <location>
        <begin position="732"/>
        <end position="760"/>
    </location>
</feature>
<dbReference type="Proteomes" id="UP001345219">
    <property type="component" value="Chromosome 13"/>
</dbReference>
<organism evidence="2 3">
    <name type="scientific">Trapa incisa</name>
    <dbReference type="NCBI Taxonomy" id="236973"/>
    <lineage>
        <taxon>Eukaryota</taxon>
        <taxon>Viridiplantae</taxon>
        <taxon>Streptophyta</taxon>
        <taxon>Embryophyta</taxon>
        <taxon>Tracheophyta</taxon>
        <taxon>Spermatophyta</taxon>
        <taxon>Magnoliopsida</taxon>
        <taxon>eudicotyledons</taxon>
        <taxon>Gunneridae</taxon>
        <taxon>Pentapetalae</taxon>
        <taxon>rosids</taxon>
        <taxon>malvids</taxon>
        <taxon>Myrtales</taxon>
        <taxon>Lythraceae</taxon>
        <taxon>Trapa</taxon>
    </lineage>
</organism>
<dbReference type="EMBL" id="JAXIOK010000001">
    <property type="protein sequence ID" value="KAK4779678.1"/>
    <property type="molecule type" value="Genomic_DNA"/>
</dbReference>
<sequence>MNFLLRSTHPAPSGLPPINKNNAHSSPLLRPVSSLENLVADDPFPQYGDPGEAGSLGRADGLFMGQNSTADVLFLDKHSDVSEEEGWITIPCKKLPFDWNYAPDIHSLRSLDRSFVFPGEQIHMLACLSAYKLESELITPFGVSAAISNNGIRQSPGKDNGDVRHGVDSVPGSVEVHDNQDEDQNRESPSKGASDQEKDNADDESLLGKEYQKLKTEATLQRFNNSHFFVRIAEFGEKLWSKKGASERSSESSDVDNQTTVMNGVDKTVKDNVCPSAFIDKGNSKASSSGVARDAVQCCALANGDIVVILKINVGVDLLRDPVVEILQFEKYKVRTPLVNHEFAAYANADPYRELLTWLLPLDNSFRPPARSLSPPTWASVSGISNTSQKSNVSAASGSKVHSFGHVRSYSMSSIPQSTVPASTPTVHSSKSNSIDLEGRDEVTKQKPMMSKNIGKERLLSFRTVSLEPERFSVCCGLEGIYTPGRRWRRKLEIIQPIEIQSFTADCNTNDLLCVRIKNVSPTHVPDIVMYIDAITIVLEEASKGGPPLTFPIASIEAGEDCSLPNLALRRGEEHSFVIRPEISAWNKFSAHRGSAQSSSSKVLHKNTSTFPVSSKNISITDHYAIMVSCHSNYTESRLFFKQTTSWQPRISRDMMVSITSEMSRASPGLNTVVSQLPVQVLTLQASNMTSEDLTMTVLAPASLRSPPSVVSLNSSLMSSFNPLLGITEFNGKSSNSMQMRPATDNEKRNGSNGQNSDSIVEQRSPIYDDILNSDHGFTHLWLQSRVPLGCIPSKTTATIKLELLPLTDGIVTLDTLQIDVKEKGCTYIPEQSLKINATSSLSTGVV</sequence>
<feature type="region of interest" description="Disordered" evidence="1">
    <location>
        <begin position="418"/>
        <end position="437"/>
    </location>
</feature>
<keyword evidence="3" id="KW-1185">Reference proteome</keyword>
<gene>
    <name evidence="2" type="ORF">SAY87_015784</name>
</gene>